<proteinExistence type="predicted"/>
<organism evidence="2 3">
    <name type="scientific">Portunus trituberculatus</name>
    <name type="common">Swimming crab</name>
    <name type="synonym">Neptunus trituberculatus</name>
    <dbReference type="NCBI Taxonomy" id="210409"/>
    <lineage>
        <taxon>Eukaryota</taxon>
        <taxon>Metazoa</taxon>
        <taxon>Ecdysozoa</taxon>
        <taxon>Arthropoda</taxon>
        <taxon>Crustacea</taxon>
        <taxon>Multicrustacea</taxon>
        <taxon>Malacostraca</taxon>
        <taxon>Eumalacostraca</taxon>
        <taxon>Eucarida</taxon>
        <taxon>Decapoda</taxon>
        <taxon>Pleocyemata</taxon>
        <taxon>Brachyura</taxon>
        <taxon>Eubrachyura</taxon>
        <taxon>Portunoidea</taxon>
        <taxon>Portunidae</taxon>
        <taxon>Portuninae</taxon>
        <taxon>Portunus</taxon>
    </lineage>
</organism>
<feature type="region of interest" description="Disordered" evidence="1">
    <location>
        <begin position="39"/>
        <end position="147"/>
    </location>
</feature>
<gene>
    <name evidence="2" type="ORF">E2C01_091662</name>
</gene>
<dbReference type="EMBL" id="VSRR010105867">
    <property type="protein sequence ID" value="MPC96404.1"/>
    <property type="molecule type" value="Genomic_DNA"/>
</dbReference>
<comment type="caution">
    <text evidence="2">The sequence shown here is derived from an EMBL/GenBank/DDBJ whole genome shotgun (WGS) entry which is preliminary data.</text>
</comment>
<reference evidence="2 3" key="1">
    <citation type="submission" date="2019-05" db="EMBL/GenBank/DDBJ databases">
        <title>Another draft genome of Portunus trituberculatus and its Hox gene families provides insights of decapod evolution.</title>
        <authorList>
            <person name="Jeong J.-H."/>
            <person name="Song I."/>
            <person name="Kim S."/>
            <person name="Choi T."/>
            <person name="Kim D."/>
            <person name="Ryu S."/>
            <person name="Kim W."/>
        </authorList>
    </citation>
    <scope>NUCLEOTIDE SEQUENCE [LARGE SCALE GENOMIC DNA]</scope>
    <source>
        <tissue evidence="2">Muscle</tissue>
    </source>
</reference>
<sequence>MGVGVVPLAGVALGREGGGHGVRGTSVEFTKGVAGRLLGRTGAGRRHKVTRGERRTKPARRQRRSGHNERTSLLPRRHTSTNFLPYPHPAAPSPSTTPTPCPGPTTTLRHKSGKDGAVQARTNSTARRVSPHRPAPRVSEQRGGASGRKVRACGWWAAVVSICQRPTRLDSLFVAPQSARS</sequence>
<evidence type="ECO:0000256" key="1">
    <source>
        <dbReference type="SAM" id="MobiDB-lite"/>
    </source>
</evidence>
<dbReference type="AlphaFoldDB" id="A0A5B7JVN4"/>
<evidence type="ECO:0000313" key="3">
    <source>
        <dbReference type="Proteomes" id="UP000324222"/>
    </source>
</evidence>
<feature type="compositionally biased region" description="Pro residues" evidence="1">
    <location>
        <begin position="86"/>
        <end position="103"/>
    </location>
</feature>
<evidence type="ECO:0000313" key="2">
    <source>
        <dbReference type="EMBL" id="MPC96404.1"/>
    </source>
</evidence>
<keyword evidence="3" id="KW-1185">Reference proteome</keyword>
<protein>
    <submittedName>
        <fullName evidence="2">Uncharacterized protein</fullName>
    </submittedName>
</protein>
<name>A0A5B7JVN4_PORTR</name>
<dbReference type="Proteomes" id="UP000324222">
    <property type="component" value="Unassembled WGS sequence"/>
</dbReference>
<accession>A0A5B7JVN4</accession>